<dbReference type="GO" id="GO:0043565">
    <property type="term" value="F:sequence-specific DNA binding"/>
    <property type="evidence" value="ECO:0007669"/>
    <property type="project" value="TreeGrafter"/>
</dbReference>
<dbReference type="GO" id="GO:0010468">
    <property type="term" value="P:regulation of gene expression"/>
    <property type="evidence" value="ECO:0007669"/>
    <property type="project" value="TreeGrafter"/>
</dbReference>
<evidence type="ECO:0000256" key="1">
    <source>
        <dbReference type="SAM" id="MobiDB-lite"/>
    </source>
</evidence>
<feature type="compositionally biased region" description="Polar residues" evidence="1">
    <location>
        <begin position="485"/>
        <end position="507"/>
    </location>
</feature>
<keyword evidence="3" id="KW-1185">Reference proteome</keyword>
<feature type="compositionally biased region" description="Low complexity" evidence="1">
    <location>
        <begin position="82"/>
        <end position="121"/>
    </location>
</feature>
<gene>
    <name evidence="2" type="ORF">BQ4739_LOCUS11747</name>
</gene>
<dbReference type="AlphaFoldDB" id="A0A383W1T4"/>
<reference evidence="2 3" key="1">
    <citation type="submission" date="2016-10" db="EMBL/GenBank/DDBJ databases">
        <authorList>
            <person name="Cai Z."/>
        </authorList>
    </citation>
    <scope>NUCLEOTIDE SEQUENCE [LARGE SCALE GENOMIC DNA]</scope>
</reference>
<feature type="region of interest" description="Disordered" evidence="1">
    <location>
        <begin position="75"/>
        <end position="121"/>
    </location>
</feature>
<evidence type="ECO:0000313" key="3">
    <source>
        <dbReference type="Proteomes" id="UP000256970"/>
    </source>
</evidence>
<dbReference type="PANTHER" id="PTHR14312">
    <property type="entry name" value="CREB/ATF BZIP TRANSCRIPTION FACTOR"/>
    <property type="match status" value="1"/>
</dbReference>
<organism evidence="2 3">
    <name type="scientific">Tetradesmus obliquus</name>
    <name type="common">Green alga</name>
    <name type="synonym">Acutodesmus obliquus</name>
    <dbReference type="NCBI Taxonomy" id="3088"/>
    <lineage>
        <taxon>Eukaryota</taxon>
        <taxon>Viridiplantae</taxon>
        <taxon>Chlorophyta</taxon>
        <taxon>core chlorophytes</taxon>
        <taxon>Chlorophyceae</taxon>
        <taxon>CS clade</taxon>
        <taxon>Sphaeropleales</taxon>
        <taxon>Scenedesmaceae</taxon>
        <taxon>Tetradesmus</taxon>
    </lineage>
</organism>
<dbReference type="Proteomes" id="UP000256970">
    <property type="component" value="Unassembled WGS sequence"/>
</dbReference>
<sequence length="875" mass="90794">MGLVSPPMGASAVMVAADTGGHMQHATLNAAPMHRNETAASSNSKGVGNSAKFGAAVAAHGDRRLGAATATTMLQDARQGESSSSGSSSADSTDGGRASVSGWRQRQQQQQQQQQRQRQQQQWHWRNSYTVFAAASITSCHGVSKLSAVADPYAKLGFALVDLTKGAKEDGISSFQARLLSVPPIYGFAKLQGRSTLLFYPAERLESTNITIQVKFTLTDSDGAESAVAAVAITIIGNSPPKVKDATLTAVRAGTAITYTLTELQRALAATDNNAGDILKLSTVKLKTPGLGDKLTMVQQGSRPSYRYLCPSSAECAAQGGNTLLGNVTDGKATVIGRLKQPVQPRPKLTASKPYILRGSETATDVAARGADSISSRGYQMMQTALPEGVTDMAPLPGEMLDVITPDGSVITVQFDEDADSPAWVTVTSLPFPLADVPPNTPLLSIRPGSSAAFRAPAAAAAAAAAAGAAGSHTNDPNAALTAAATHQNSSKPANTSSSLGNSTATAIPQARTIPVRPADYNCEGCTIDESGTCVLQQVGSGVCDLEHCTPAAAGGFCVDDGFSCLTCTLTDAGQCVDGDDTTDCSSNNCITNDVGNCVQGPPGNTGGGASSVYAWLIPPLNTTALGFWATLGCGTSGTISVEFDVVNDDHVESRPANMQSAAAELVGDEASVAALRGHYWQRQQQQRQPEMAPNTPRRLLGSAFQPSSSASAMQLGSRRLSLLPQQNLPGGGWETRDTANACFGKSKPTEFSAAASAANSARFEAGDAESATAAADLDDEVSGVAGYGRRKLLATQQEMEPPAMRCPFYTELLTAAESVPACTTDGVQQMQGVWFGASVRNGWLRQVRLQANVPGSADDPSIYIAGIVMSTTEV</sequence>
<dbReference type="PANTHER" id="PTHR14312:SF1">
    <property type="entry name" value="BASIC-LEUCINE ZIPPER TRANSCRIPTION FACTOR A"/>
    <property type="match status" value="1"/>
</dbReference>
<accession>A0A383W1T4</accession>
<protein>
    <submittedName>
        <fullName evidence="2">Uncharacterized protein</fullName>
    </submittedName>
</protein>
<dbReference type="GO" id="GO:0005634">
    <property type="term" value="C:nucleus"/>
    <property type="evidence" value="ECO:0007669"/>
    <property type="project" value="TreeGrafter"/>
</dbReference>
<evidence type="ECO:0000313" key="2">
    <source>
        <dbReference type="EMBL" id="SZX71617.1"/>
    </source>
</evidence>
<name>A0A383W1T4_TETOB</name>
<proteinExistence type="predicted"/>
<feature type="region of interest" description="Disordered" evidence="1">
    <location>
        <begin position="484"/>
        <end position="511"/>
    </location>
</feature>
<dbReference type="EMBL" id="FNXT01001063">
    <property type="protein sequence ID" value="SZX71617.1"/>
    <property type="molecule type" value="Genomic_DNA"/>
</dbReference>